<dbReference type="EMBL" id="UZAM01009534">
    <property type="protein sequence ID" value="VDP09403.1"/>
    <property type="molecule type" value="Genomic_DNA"/>
</dbReference>
<protein>
    <submittedName>
        <fullName evidence="3">SCP domain-containing protein</fullName>
    </submittedName>
</protein>
<name>A0A183IRB6_9BILA</name>
<sequence>MNCSKKVSRRSMKTCTPFGSYQCLSGSKLKYVQAKRSYPRLLYDDIQSDRSVEQKTHVQVEANKQSTCISPASVQRTTDGHEFSQPLQGQIYNKQVITMTRVSCVSFLGKRNRVSATEGAKTSDWTNWNSNHDLVATVSDDQRVHSNTGSLFYEGNADAVDCAKETIRNWMV</sequence>
<dbReference type="Proteomes" id="UP000270296">
    <property type="component" value="Unassembled WGS sequence"/>
</dbReference>
<accession>A0A183IRB6</accession>
<dbReference type="WBParaSite" id="SBAD_0000640101-mRNA-1">
    <property type="protein sequence ID" value="SBAD_0000640101-mRNA-1"/>
    <property type="gene ID" value="SBAD_0000640101"/>
</dbReference>
<reference evidence="3" key="1">
    <citation type="submission" date="2016-06" db="UniProtKB">
        <authorList>
            <consortium name="WormBaseParasite"/>
        </authorList>
    </citation>
    <scope>IDENTIFICATION</scope>
</reference>
<keyword evidence="2" id="KW-1185">Reference proteome</keyword>
<proteinExistence type="predicted"/>
<dbReference type="AlphaFoldDB" id="A0A183IRB6"/>
<gene>
    <name evidence="1" type="ORF">SBAD_LOCUS6163</name>
</gene>
<evidence type="ECO:0000313" key="1">
    <source>
        <dbReference type="EMBL" id="VDP09403.1"/>
    </source>
</evidence>
<evidence type="ECO:0000313" key="2">
    <source>
        <dbReference type="Proteomes" id="UP000270296"/>
    </source>
</evidence>
<evidence type="ECO:0000313" key="3">
    <source>
        <dbReference type="WBParaSite" id="SBAD_0000640101-mRNA-1"/>
    </source>
</evidence>
<reference evidence="1 2" key="2">
    <citation type="submission" date="2018-11" db="EMBL/GenBank/DDBJ databases">
        <authorList>
            <consortium name="Pathogen Informatics"/>
        </authorList>
    </citation>
    <scope>NUCLEOTIDE SEQUENCE [LARGE SCALE GENOMIC DNA]</scope>
</reference>
<organism evidence="3">
    <name type="scientific">Soboliphyme baturini</name>
    <dbReference type="NCBI Taxonomy" id="241478"/>
    <lineage>
        <taxon>Eukaryota</taxon>
        <taxon>Metazoa</taxon>
        <taxon>Ecdysozoa</taxon>
        <taxon>Nematoda</taxon>
        <taxon>Enoplea</taxon>
        <taxon>Dorylaimia</taxon>
        <taxon>Dioctophymatida</taxon>
        <taxon>Dioctophymatoidea</taxon>
        <taxon>Soboliphymatidae</taxon>
        <taxon>Soboliphyme</taxon>
    </lineage>
</organism>